<organism evidence="2 3">
    <name type="scientific">Reichenbachiella faecimaris</name>
    <dbReference type="NCBI Taxonomy" id="692418"/>
    <lineage>
        <taxon>Bacteria</taxon>
        <taxon>Pseudomonadati</taxon>
        <taxon>Bacteroidota</taxon>
        <taxon>Cytophagia</taxon>
        <taxon>Cytophagales</taxon>
        <taxon>Reichenbachiellaceae</taxon>
        <taxon>Reichenbachiella</taxon>
    </lineage>
</organism>
<dbReference type="STRING" id="692418.SAMN04488029_0198"/>
<evidence type="ECO:0000259" key="1">
    <source>
        <dbReference type="Pfam" id="PF18962"/>
    </source>
</evidence>
<accession>A0A1W2G5C0</accession>
<dbReference type="NCBIfam" id="TIGR04183">
    <property type="entry name" value="Por_Secre_tail"/>
    <property type="match status" value="1"/>
</dbReference>
<sequence length="162" mass="17726">MKAHKALIATILILIIYSVESKSQQHTIASAGSYSSSGNHQLSWTLGQVSNLSATKNSIYLGVGIHSGQKPITIVSGLSDINQQISIYPNPTTDYVSISPSSGPYRGSYFLINTLGKIVLKKNEVDFSDVEIIEMHHFSNGGYVLRIDLEGQPTQQYKIIKN</sequence>
<dbReference type="InterPro" id="IPR026444">
    <property type="entry name" value="Secre_tail"/>
</dbReference>
<feature type="domain" description="Secretion system C-terminal sorting" evidence="1">
    <location>
        <begin position="87"/>
        <end position="159"/>
    </location>
</feature>
<dbReference type="Pfam" id="PF18962">
    <property type="entry name" value="Por_Secre_tail"/>
    <property type="match status" value="1"/>
</dbReference>
<dbReference type="RefSeq" id="WP_084370555.1">
    <property type="nucleotide sequence ID" value="NZ_FWYF01000001.1"/>
</dbReference>
<gene>
    <name evidence="2" type="ORF">SAMN04488029_0198</name>
</gene>
<name>A0A1W2G5C0_REIFA</name>
<dbReference type="OrthoDB" id="9768786at2"/>
<proteinExistence type="predicted"/>
<dbReference type="Proteomes" id="UP000192472">
    <property type="component" value="Unassembled WGS sequence"/>
</dbReference>
<evidence type="ECO:0000313" key="3">
    <source>
        <dbReference type="Proteomes" id="UP000192472"/>
    </source>
</evidence>
<reference evidence="2 3" key="1">
    <citation type="submission" date="2017-04" db="EMBL/GenBank/DDBJ databases">
        <authorList>
            <person name="Afonso C.L."/>
            <person name="Miller P.J."/>
            <person name="Scott M.A."/>
            <person name="Spackman E."/>
            <person name="Goraichik I."/>
            <person name="Dimitrov K.M."/>
            <person name="Suarez D.L."/>
            <person name="Swayne D.E."/>
        </authorList>
    </citation>
    <scope>NUCLEOTIDE SEQUENCE [LARGE SCALE GENOMIC DNA]</scope>
    <source>
        <strain evidence="2 3">DSM 26133</strain>
    </source>
</reference>
<dbReference type="AlphaFoldDB" id="A0A1W2G5C0"/>
<dbReference type="EMBL" id="FWYF01000001">
    <property type="protein sequence ID" value="SMD31860.1"/>
    <property type="molecule type" value="Genomic_DNA"/>
</dbReference>
<keyword evidence="3" id="KW-1185">Reference proteome</keyword>
<evidence type="ECO:0000313" key="2">
    <source>
        <dbReference type="EMBL" id="SMD31860.1"/>
    </source>
</evidence>
<protein>
    <submittedName>
        <fullName evidence="2">Por secretion system C-terminal sorting domain-containing protein</fullName>
    </submittedName>
</protein>